<reference evidence="1" key="2">
    <citation type="submission" date="2020-09" db="EMBL/GenBank/DDBJ databases">
        <authorList>
            <person name="Sun Q."/>
            <person name="Ohkuma M."/>
        </authorList>
    </citation>
    <scope>NUCLEOTIDE SEQUENCE</scope>
    <source>
        <strain evidence="1">JCM 13306</strain>
    </source>
</reference>
<reference evidence="1" key="1">
    <citation type="journal article" date="2014" name="Int. J. Syst. Evol. Microbiol.">
        <title>Complete genome sequence of Corynebacterium casei LMG S-19264T (=DSM 44701T), isolated from a smear-ripened cheese.</title>
        <authorList>
            <consortium name="US DOE Joint Genome Institute (JGI-PGF)"/>
            <person name="Walter F."/>
            <person name="Albersmeier A."/>
            <person name="Kalinowski J."/>
            <person name="Ruckert C."/>
        </authorList>
    </citation>
    <scope>NUCLEOTIDE SEQUENCE</scope>
    <source>
        <strain evidence="1">JCM 13306</strain>
    </source>
</reference>
<name>A0A919F8U4_9XANT</name>
<evidence type="ECO:0000313" key="2">
    <source>
        <dbReference type="Proteomes" id="UP000623958"/>
    </source>
</evidence>
<dbReference type="AlphaFoldDB" id="A0A919F8U4"/>
<dbReference type="Proteomes" id="UP000623958">
    <property type="component" value="Unassembled WGS sequence"/>
</dbReference>
<gene>
    <name evidence="1" type="ORF">GCM10009090_21140</name>
</gene>
<evidence type="ECO:0000313" key="1">
    <source>
        <dbReference type="EMBL" id="GHH54405.1"/>
    </source>
</evidence>
<sequence>MVIGSTASPGGQAAPLAHARALAAAAKRGDEPVAKDEQGDGTSGLQAVHSIVAGALGLEDPTKARPEAEKNEYYTAGKWLAAAGTVGTILSVLA</sequence>
<dbReference type="RefSeq" id="WP_140718646.1">
    <property type="nucleotide sequence ID" value="NZ_BNBA01000015.1"/>
</dbReference>
<accession>A0A919F8U4</accession>
<organism evidence="1 2">
    <name type="scientific">Xanthomonas boreopolis</name>
    <dbReference type="NCBI Taxonomy" id="86183"/>
    <lineage>
        <taxon>Bacteria</taxon>
        <taxon>Pseudomonadati</taxon>
        <taxon>Pseudomonadota</taxon>
        <taxon>Gammaproteobacteria</taxon>
        <taxon>Lysobacterales</taxon>
        <taxon>Lysobacteraceae</taxon>
        <taxon>Xanthomonas</taxon>
    </lineage>
</organism>
<dbReference type="EMBL" id="BNBA01000015">
    <property type="protein sequence ID" value="GHH54405.1"/>
    <property type="molecule type" value="Genomic_DNA"/>
</dbReference>
<protein>
    <submittedName>
        <fullName evidence="1">Uncharacterized protein</fullName>
    </submittedName>
</protein>
<keyword evidence="2" id="KW-1185">Reference proteome</keyword>
<proteinExistence type="predicted"/>
<comment type="caution">
    <text evidence="1">The sequence shown here is derived from an EMBL/GenBank/DDBJ whole genome shotgun (WGS) entry which is preliminary data.</text>
</comment>